<evidence type="ECO:0000313" key="1">
    <source>
        <dbReference type="EMBL" id="GFR69703.1"/>
    </source>
</evidence>
<protein>
    <submittedName>
        <fullName evidence="1">F-box only protein 7 isoform 1 (Predicted)</fullName>
    </submittedName>
</protein>
<dbReference type="Gene3D" id="3.40.1000.30">
    <property type="match status" value="1"/>
</dbReference>
<comment type="caution">
    <text evidence="1">The sequence shown here is derived from an EMBL/GenBank/DDBJ whole genome shotgun (WGS) entry which is preliminary data.</text>
</comment>
<dbReference type="Proteomes" id="UP000762676">
    <property type="component" value="Unassembled WGS sequence"/>
</dbReference>
<dbReference type="EMBL" id="BMAT01000628">
    <property type="protein sequence ID" value="GFR69703.1"/>
    <property type="molecule type" value="Genomic_DNA"/>
</dbReference>
<gene>
    <name evidence="1" type="ORF">ElyMa_000307900</name>
</gene>
<keyword evidence="2" id="KW-1185">Reference proteome</keyword>
<name>A0AAV4F8L3_9GAST</name>
<proteinExistence type="predicted"/>
<accession>A0AAV4F8L3</accession>
<dbReference type="AlphaFoldDB" id="A0AAV4F8L3"/>
<organism evidence="1 2">
    <name type="scientific">Elysia marginata</name>
    <dbReference type="NCBI Taxonomy" id="1093978"/>
    <lineage>
        <taxon>Eukaryota</taxon>
        <taxon>Metazoa</taxon>
        <taxon>Spiralia</taxon>
        <taxon>Lophotrochozoa</taxon>
        <taxon>Mollusca</taxon>
        <taxon>Gastropoda</taxon>
        <taxon>Heterobranchia</taxon>
        <taxon>Euthyneura</taxon>
        <taxon>Panpulmonata</taxon>
        <taxon>Sacoglossa</taxon>
        <taxon>Placobranchoidea</taxon>
        <taxon>Plakobranchidae</taxon>
        <taxon>Elysia</taxon>
    </lineage>
</organism>
<evidence type="ECO:0000313" key="2">
    <source>
        <dbReference type="Proteomes" id="UP000762676"/>
    </source>
</evidence>
<sequence length="134" mass="14871">MPTGWKQLGYYKCMYHLPFPGREPGECSIAGVPMASSLIVHGLARSDGSFKTEHVQLKPSDFVTNLSGNVPSVYVGLDRLSRQFKDTVCLPLQNELATAIDKLMRNVTIDKHQGIQWAITSMLEDLDYADDLGL</sequence>
<reference evidence="1 2" key="1">
    <citation type="journal article" date="2021" name="Elife">
        <title>Chloroplast acquisition without the gene transfer in kleptoplastic sea slugs, Plakobranchus ocellatus.</title>
        <authorList>
            <person name="Maeda T."/>
            <person name="Takahashi S."/>
            <person name="Yoshida T."/>
            <person name="Shimamura S."/>
            <person name="Takaki Y."/>
            <person name="Nagai Y."/>
            <person name="Toyoda A."/>
            <person name="Suzuki Y."/>
            <person name="Arimoto A."/>
            <person name="Ishii H."/>
            <person name="Satoh N."/>
            <person name="Nishiyama T."/>
            <person name="Hasebe M."/>
            <person name="Maruyama T."/>
            <person name="Minagawa J."/>
            <person name="Obokata J."/>
            <person name="Shigenobu S."/>
        </authorList>
    </citation>
    <scope>NUCLEOTIDE SEQUENCE [LARGE SCALE GENOMIC DNA]</scope>
</reference>